<reference evidence="2" key="1">
    <citation type="journal article" date="2016" name="Nature">
        <title>Genome evolution in the allotetraploid frog Xenopus laevis.</title>
        <authorList>
            <person name="Session A.M."/>
            <person name="Uno Y."/>
            <person name="Kwon T."/>
            <person name="Chapman J.A."/>
            <person name="Toyoda A."/>
            <person name="Takahashi S."/>
            <person name="Fukui A."/>
            <person name="Hikosaka A."/>
            <person name="Suzuki A."/>
            <person name="Kondo M."/>
            <person name="van Heeringen S.J."/>
            <person name="Quigley I."/>
            <person name="Heinz S."/>
            <person name="Ogino H."/>
            <person name="Ochi H."/>
            <person name="Hellsten U."/>
            <person name="Lyons J.B."/>
            <person name="Simakov O."/>
            <person name="Putnam N."/>
            <person name="Stites J."/>
            <person name="Kuroki Y."/>
            <person name="Tanaka T."/>
            <person name="Michiue T."/>
            <person name="Watanabe M."/>
            <person name="Bogdanovic O."/>
            <person name="Lister R."/>
            <person name="Georgiou G."/>
            <person name="Paranjpe S.S."/>
            <person name="van Kruijsbergen I."/>
            <person name="Shu S."/>
            <person name="Carlson J."/>
            <person name="Kinoshita T."/>
            <person name="Ohta Y."/>
            <person name="Mawaribuchi S."/>
            <person name="Jenkins J."/>
            <person name="Grimwood J."/>
            <person name="Schmutz J."/>
            <person name="Mitros T."/>
            <person name="Mozaffari S.V."/>
            <person name="Suzuki Y."/>
            <person name="Haramoto Y."/>
            <person name="Yamamoto T.S."/>
            <person name="Takagi C."/>
            <person name="Heald R."/>
            <person name="Miller K."/>
            <person name="Haudenschild C."/>
            <person name="Kitzman J."/>
            <person name="Nakayama T."/>
            <person name="Izutsu Y."/>
            <person name="Robert J."/>
            <person name="Fortriede J."/>
            <person name="Burns K."/>
            <person name="Lotay V."/>
            <person name="Karimi K."/>
            <person name="Yasuoka Y."/>
            <person name="Dichmann D.S."/>
            <person name="Flajnik M.F."/>
            <person name="Houston D.W."/>
            <person name="Shendure J."/>
            <person name="DuPasquier L."/>
            <person name="Vize P.D."/>
            <person name="Zorn A.M."/>
            <person name="Ito M."/>
            <person name="Marcotte E.M."/>
            <person name="Wallingford J.B."/>
            <person name="Ito Y."/>
            <person name="Asashima M."/>
            <person name="Ueno N."/>
            <person name="Matsuda Y."/>
            <person name="Veenstra G.J."/>
            <person name="Fujiyama A."/>
            <person name="Harland R.M."/>
            <person name="Taira M."/>
            <person name="Rokhsar D.S."/>
        </authorList>
    </citation>
    <scope>NUCLEOTIDE SEQUENCE [LARGE SCALE GENOMIC DNA]</scope>
    <source>
        <strain evidence="2">J</strain>
    </source>
</reference>
<proteinExistence type="predicted"/>
<organism evidence="1 2">
    <name type="scientific">Xenopus laevis</name>
    <name type="common">African clawed frog</name>
    <dbReference type="NCBI Taxonomy" id="8355"/>
    <lineage>
        <taxon>Eukaryota</taxon>
        <taxon>Metazoa</taxon>
        <taxon>Chordata</taxon>
        <taxon>Craniata</taxon>
        <taxon>Vertebrata</taxon>
        <taxon>Euteleostomi</taxon>
        <taxon>Amphibia</taxon>
        <taxon>Batrachia</taxon>
        <taxon>Anura</taxon>
        <taxon>Pipoidea</taxon>
        <taxon>Pipidae</taxon>
        <taxon>Xenopodinae</taxon>
        <taxon>Xenopus</taxon>
        <taxon>Xenopus</taxon>
    </lineage>
</organism>
<evidence type="ECO:0000313" key="1">
    <source>
        <dbReference type="EMBL" id="OCT67499.1"/>
    </source>
</evidence>
<dbReference type="EMBL" id="CM004480">
    <property type="protein sequence ID" value="OCT67499.1"/>
    <property type="molecule type" value="Genomic_DNA"/>
</dbReference>
<evidence type="ECO:0000313" key="2">
    <source>
        <dbReference type="Proteomes" id="UP000694892"/>
    </source>
</evidence>
<dbReference type="Proteomes" id="UP000694892">
    <property type="component" value="Chromosome 8L"/>
</dbReference>
<accession>A0A974C6A0</accession>
<protein>
    <submittedName>
        <fullName evidence="1">Uncharacterized protein</fullName>
    </submittedName>
</protein>
<sequence>MKHLYRRNPQEKHHCFSCDSHVIFVWGLKRNAEGKWPYGNALKVKAWSKGEYCKISFHSDPALNAS</sequence>
<name>A0A974C6A0_XENLA</name>
<gene>
    <name evidence="1" type="ORF">XELAEV_18038797mg</name>
</gene>
<dbReference type="AlphaFoldDB" id="A0A974C6A0"/>